<name>A0A2K4FC44_9STAP</name>
<dbReference type="Proteomes" id="UP000242712">
    <property type="component" value="Unassembled WGS sequence"/>
</dbReference>
<organism evidence="2 3">
    <name type="scientific">Staphylococcus argensis</name>
    <dbReference type="NCBI Taxonomy" id="1607738"/>
    <lineage>
        <taxon>Bacteria</taxon>
        <taxon>Bacillati</taxon>
        <taxon>Bacillota</taxon>
        <taxon>Bacilli</taxon>
        <taxon>Bacillales</taxon>
        <taxon>Staphylococcaceae</taxon>
        <taxon>Staphylococcus</taxon>
    </lineage>
</organism>
<keyword evidence="1" id="KW-0732">Signal</keyword>
<evidence type="ECO:0000313" key="3">
    <source>
        <dbReference type="Proteomes" id="UP000242712"/>
    </source>
</evidence>
<feature type="chain" id="PRO_5038751802" description="Lipoprotein" evidence="1">
    <location>
        <begin position="20"/>
        <end position="116"/>
    </location>
</feature>
<dbReference type="EMBL" id="PPPX01000011">
    <property type="protein sequence ID" value="POA08871.1"/>
    <property type="molecule type" value="Genomic_DNA"/>
</dbReference>
<feature type="signal peptide" evidence="1">
    <location>
        <begin position="1"/>
        <end position="19"/>
    </location>
</feature>
<dbReference type="RefSeq" id="WP_103371831.1">
    <property type="nucleotide sequence ID" value="NZ_CBCRVO010000003.1"/>
</dbReference>
<evidence type="ECO:0000256" key="1">
    <source>
        <dbReference type="SAM" id="SignalP"/>
    </source>
</evidence>
<keyword evidence="3" id="KW-1185">Reference proteome</keyword>
<evidence type="ECO:0008006" key="4">
    <source>
        <dbReference type="Google" id="ProtNLM"/>
    </source>
</evidence>
<reference evidence="2 3" key="1">
    <citation type="submission" date="2017-08" db="EMBL/GenBank/DDBJ databases">
        <title>Draft genome sequences of 64 type strains of genus Staph aureus.</title>
        <authorList>
            <person name="Cole K."/>
            <person name="Golubchik T."/>
            <person name="Russell J."/>
            <person name="Foster D."/>
            <person name="Llewelyn M."/>
            <person name="Wilson D."/>
            <person name="Crook D."/>
            <person name="Paul J."/>
        </authorList>
    </citation>
    <scope>NUCLEOTIDE SEQUENCE [LARGE SCALE GENOMIC DNA]</scope>
    <source>
        <strain evidence="2 3">DSM 29875</strain>
    </source>
</reference>
<gene>
    <name evidence="2" type="ORF">CD039_07730</name>
</gene>
<protein>
    <recommendedName>
        <fullName evidence="4">Lipoprotein</fullName>
    </recommendedName>
</protein>
<comment type="caution">
    <text evidence="2">The sequence shown here is derived from an EMBL/GenBank/DDBJ whole genome shotgun (WGS) entry which is preliminary data.</text>
</comment>
<dbReference type="AlphaFoldDB" id="A0A2K4FC44"/>
<dbReference type="OrthoDB" id="2414315at2"/>
<proteinExistence type="predicted"/>
<evidence type="ECO:0000313" key="2">
    <source>
        <dbReference type="EMBL" id="POA08871.1"/>
    </source>
</evidence>
<dbReference type="GeneID" id="98298240"/>
<dbReference type="PROSITE" id="PS51257">
    <property type="entry name" value="PROKAR_LIPOPROTEIN"/>
    <property type="match status" value="1"/>
</dbReference>
<sequence length="116" mass="12941">MKRLIGVCLGLMILLAACGNKLDGTYKNQEMSIKADEETETATMHIKMYESEGFLGMGKNDGNFDGKVNKDKKTMSFSSEEGDKMKFKYKVKGDKLILKDGSGSNSDKEIKLKKEK</sequence>
<accession>A0A2K4FC44</accession>